<dbReference type="PROSITE" id="PS50928">
    <property type="entry name" value="ABC_TM1"/>
    <property type="match status" value="1"/>
</dbReference>
<feature type="transmembrane region" description="Helical" evidence="7">
    <location>
        <begin position="203"/>
        <end position="223"/>
    </location>
</feature>
<dbReference type="FunCoup" id="A0A402CWR2">
    <property type="interactions" value="73"/>
</dbReference>
<dbReference type="GO" id="GO:0055085">
    <property type="term" value="P:transmembrane transport"/>
    <property type="evidence" value="ECO:0007669"/>
    <property type="project" value="InterPro"/>
</dbReference>
<comment type="similarity">
    <text evidence="7">Belongs to the binding-protein-dependent transport system permease family.</text>
</comment>
<dbReference type="SUPFAM" id="SSF161098">
    <property type="entry name" value="MetI-like"/>
    <property type="match status" value="1"/>
</dbReference>
<dbReference type="KEGG" id="ccot:CCAX7_63010"/>
<keyword evidence="6 7" id="KW-0472">Membrane</keyword>
<dbReference type="OrthoDB" id="9788108at2"/>
<feature type="transmembrane region" description="Helical" evidence="7">
    <location>
        <begin position="7"/>
        <end position="27"/>
    </location>
</feature>
<dbReference type="Proteomes" id="UP000287394">
    <property type="component" value="Chromosome"/>
</dbReference>
<dbReference type="CDD" id="cd06261">
    <property type="entry name" value="TM_PBP2"/>
    <property type="match status" value="1"/>
</dbReference>
<proteinExistence type="inferred from homology"/>
<sequence>MKKGLVGYAFISPWILGFLMFTAYPFLSSIVLSFTRYNIVTPPVWVGGANYRTLAHGDPLFWASLGVTVKFAMMAVPLSVAAGVGLALLLNLDIRGISLYRTIFFIPSILPSVATSVVFLWLLNPEIGLVNRLLRAVGIAGPEWLQSPQWALPSLVLMSLWGVGGSMVIYLAGLKDIPVYLYEAALIDGATPWQRLRNVTLPMLSPVIFFNVIMGVIGVFQYFTEAFIMTQGGPEDSTHFYALYLFERAWHYLDMGYASAMGWVLFLIIISITGLLFWSQRRWVHYEG</sequence>
<evidence type="ECO:0000256" key="4">
    <source>
        <dbReference type="ARBA" id="ARBA00022692"/>
    </source>
</evidence>
<evidence type="ECO:0000313" key="8">
    <source>
        <dbReference type="EMBL" id="BDI34250.1"/>
    </source>
</evidence>
<keyword evidence="3" id="KW-1003">Cell membrane</keyword>
<dbReference type="InterPro" id="IPR051393">
    <property type="entry name" value="ABC_transporter_permease"/>
</dbReference>
<dbReference type="Pfam" id="PF00528">
    <property type="entry name" value="BPD_transp_1"/>
    <property type="match status" value="1"/>
</dbReference>
<evidence type="ECO:0000256" key="2">
    <source>
        <dbReference type="ARBA" id="ARBA00022448"/>
    </source>
</evidence>
<dbReference type="GO" id="GO:0005886">
    <property type="term" value="C:plasma membrane"/>
    <property type="evidence" value="ECO:0007669"/>
    <property type="project" value="UniProtKB-SubCell"/>
</dbReference>
<gene>
    <name evidence="8" type="ORF">CCAX7_63010</name>
</gene>
<organism evidence="8 9">
    <name type="scientific">Capsulimonas corticalis</name>
    <dbReference type="NCBI Taxonomy" id="2219043"/>
    <lineage>
        <taxon>Bacteria</taxon>
        <taxon>Bacillati</taxon>
        <taxon>Armatimonadota</taxon>
        <taxon>Armatimonadia</taxon>
        <taxon>Capsulimonadales</taxon>
        <taxon>Capsulimonadaceae</taxon>
        <taxon>Capsulimonas</taxon>
    </lineage>
</organism>
<evidence type="ECO:0000256" key="6">
    <source>
        <dbReference type="ARBA" id="ARBA00023136"/>
    </source>
</evidence>
<comment type="subcellular location">
    <subcellularLocation>
        <location evidence="1 7">Cell membrane</location>
        <topology evidence="1 7">Multi-pass membrane protein</topology>
    </subcellularLocation>
</comment>
<dbReference type="RefSeq" id="WP_119321783.1">
    <property type="nucleotide sequence ID" value="NZ_AP025739.1"/>
</dbReference>
<keyword evidence="5 7" id="KW-1133">Transmembrane helix</keyword>
<reference evidence="8 9" key="1">
    <citation type="journal article" date="2019" name="Int. J. Syst. Evol. Microbiol.">
        <title>Capsulimonas corticalis gen. nov., sp. nov., an aerobic capsulated bacterium, of a novel bacterial order, Capsulimonadales ord. nov., of the class Armatimonadia of the phylum Armatimonadetes.</title>
        <authorList>
            <person name="Li J."/>
            <person name="Kudo C."/>
            <person name="Tonouchi A."/>
        </authorList>
    </citation>
    <scope>NUCLEOTIDE SEQUENCE [LARGE SCALE GENOMIC DNA]</scope>
    <source>
        <strain evidence="8 9">AX-7</strain>
    </source>
</reference>
<feature type="transmembrane region" description="Helical" evidence="7">
    <location>
        <begin position="255"/>
        <end position="278"/>
    </location>
</feature>
<evidence type="ECO:0000313" key="9">
    <source>
        <dbReference type="Proteomes" id="UP000287394"/>
    </source>
</evidence>
<dbReference type="Gene3D" id="1.10.3720.10">
    <property type="entry name" value="MetI-like"/>
    <property type="match status" value="1"/>
</dbReference>
<keyword evidence="2 7" id="KW-0813">Transport</keyword>
<evidence type="ECO:0000256" key="7">
    <source>
        <dbReference type="RuleBase" id="RU363032"/>
    </source>
</evidence>
<dbReference type="InterPro" id="IPR000515">
    <property type="entry name" value="MetI-like"/>
</dbReference>
<keyword evidence="9" id="KW-1185">Reference proteome</keyword>
<name>A0A402CWR2_9BACT</name>
<dbReference type="InterPro" id="IPR035906">
    <property type="entry name" value="MetI-like_sf"/>
</dbReference>
<feature type="transmembrane region" description="Helical" evidence="7">
    <location>
        <begin position="71"/>
        <end position="90"/>
    </location>
</feature>
<evidence type="ECO:0000256" key="1">
    <source>
        <dbReference type="ARBA" id="ARBA00004651"/>
    </source>
</evidence>
<feature type="transmembrane region" description="Helical" evidence="7">
    <location>
        <begin position="150"/>
        <end position="172"/>
    </location>
</feature>
<keyword evidence="4 7" id="KW-0812">Transmembrane</keyword>
<dbReference type="PANTHER" id="PTHR30193">
    <property type="entry name" value="ABC TRANSPORTER PERMEASE PROTEIN"/>
    <property type="match status" value="1"/>
</dbReference>
<dbReference type="PANTHER" id="PTHR30193:SF1">
    <property type="entry name" value="ABC TRANSPORTER PERMEASE PROTEIN YESP-RELATED"/>
    <property type="match status" value="1"/>
</dbReference>
<dbReference type="EMBL" id="AP025739">
    <property type="protein sequence ID" value="BDI34250.1"/>
    <property type="molecule type" value="Genomic_DNA"/>
</dbReference>
<evidence type="ECO:0000256" key="5">
    <source>
        <dbReference type="ARBA" id="ARBA00022989"/>
    </source>
</evidence>
<evidence type="ECO:0000256" key="3">
    <source>
        <dbReference type="ARBA" id="ARBA00022475"/>
    </source>
</evidence>
<protein>
    <submittedName>
        <fullName evidence="8">Sugar ABC transporter permease</fullName>
    </submittedName>
</protein>
<dbReference type="AlphaFoldDB" id="A0A402CWR2"/>
<accession>A0A402CWR2</accession>
<feature type="transmembrane region" description="Helical" evidence="7">
    <location>
        <begin position="102"/>
        <end position="123"/>
    </location>
</feature>